<reference evidence="1" key="2">
    <citation type="journal article" date="2015" name="Fish Shellfish Immunol.">
        <title>Early steps in the European eel (Anguilla anguilla)-Vibrio vulnificus interaction in the gills: Role of the RtxA13 toxin.</title>
        <authorList>
            <person name="Callol A."/>
            <person name="Pajuelo D."/>
            <person name="Ebbesson L."/>
            <person name="Teles M."/>
            <person name="MacKenzie S."/>
            <person name="Amaro C."/>
        </authorList>
    </citation>
    <scope>NUCLEOTIDE SEQUENCE</scope>
</reference>
<protein>
    <submittedName>
        <fullName evidence="1">Uncharacterized protein</fullName>
    </submittedName>
</protein>
<dbReference type="AlphaFoldDB" id="A0A0E9RTI4"/>
<organism evidence="1">
    <name type="scientific">Anguilla anguilla</name>
    <name type="common">European freshwater eel</name>
    <name type="synonym">Muraena anguilla</name>
    <dbReference type="NCBI Taxonomy" id="7936"/>
    <lineage>
        <taxon>Eukaryota</taxon>
        <taxon>Metazoa</taxon>
        <taxon>Chordata</taxon>
        <taxon>Craniata</taxon>
        <taxon>Vertebrata</taxon>
        <taxon>Euteleostomi</taxon>
        <taxon>Actinopterygii</taxon>
        <taxon>Neopterygii</taxon>
        <taxon>Teleostei</taxon>
        <taxon>Anguilliformes</taxon>
        <taxon>Anguillidae</taxon>
        <taxon>Anguilla</taxon>
    </lineage>
</organism>
<dbReference type="EMBL" id="GBXM01076852">
    <property type="protein sequence ID" value="JAH31725.1"/>
    <property type="molecule type" value="Transcribed_RNA"/>
</dbReference>
<reference evidence="1" key="1">
    <citation type="submission" date="2014-11" db="EMBL/GenBank/DDBJ databases">
        <authorList>
            <person name="Amaro Gonzalez C."/>
        </authorList>
    </citation>
    <scope>NUCLEOTIDE SEQUENCE</scope>
</reference>
<evidence type="ECO:0000313" key="1">
    <source>
        <dbReference type="EMBL" id="JAH31725.1"/>
    </source>
</evidence>
<sequence>MLGHQLEQRERSKVTVCLISIECATHFLSSSKKINR</sequence>
<accession>A0A0E9RTI4</accession>
<name>A0A0E9RTI4_ANGAN</name>
<proteinExistence type="predicted"/>